<dbReference type="HOGENOM" id="CLU_720814_0_0_2"/>
<reference evidence="2 3" key="3">
    <citation type="journal article" date="2019" name="Int. J. Syst. Evol. Microbiol.">
        <title>Nitrosopumilus adriaticus sp. nov. and Nitrosopumilus piranensis sp. nov., two ammonia-oxidizing archaea from the Adriatic Sea and members of the class Nitrososphaeria.</title>
        <authorList>
            <person name="Bayer B."/>
            <person name="Vojvoda J."/>
            <person name="Reinthaler T."/>
            <person name="Reyes C."/>
            <person name="Pinto M."/>
            <person name="Herndl G.J."/>
        </authorList>
    </citation>
    <scope>NUCLEOTIDE SEQUENCE [LARGE SCALE GENOMIC DNA]</scope>
    <source>
        <strain evidence="2 3">D3C</strain>
    </source>
</reference>
<dbReference type="InterPro" id="IPR001623">
    <property type="entry name" value="DnaJ_domain"/>
</dbReference>
<proteinExistence type="predicted"/>
<dbReference type="AlphaFoldDB" id="A0A0C5BTE1"/>
<dbReference type="Proteomes" id="UP000032027">
    <property type="component" value="Chromosome"/>
</dbReference>
<dbReference type="PRINTS" id="PR00625">
    <property type="entry name" value="JDOMAIN"/>
</dbReference>
<keyword evidence="3" id="KW-1185">Reference proteome</keyword>
<gene>
    <name evidence="2" type="ORF">NPIRD3C_0221</name>
</gene>
<dbReference type="OrthoDB" id="10608at2157"/>
<dbReference type="RefSeq" id="WP_148702451.1">
    <property type="nucleotide sequence ID" value="NZ_CP010868.1"/>
</dbReference>
<organism evidence="2 3">
    <name type="scientific">Nitrosopumilus piranensis</name>
    <dbReference type="NCBI Taxonomy" id="1582439"/>
    <lineage>
        <taxon>Archaea</taxon>
        <taxon>Nitrososphaerota</taxon>
        <taxon>Nitrososphaeria</taxon>
        <taxon>Nitrosopumilales</taxon>
        <taxon>Nitrosopumilaceae</taxon>
        <taxon>Nitrosopumilus</taxon>
    </lineage>
</organism>
<dbReference type="STRING" id="1582439.NPIRD3C_0221"/>
<feature type="domain" description="J" evidence="1">
    <location>
        <begin position="4"/>
        <end position="77"/>
    </location>
</feature>
<dbReference type="InterPro" id="IPR052276">
    <property type="entry name" value="Diphthamide-biosynth_chaperone"/>
</dbReference>
<name>A0A0C5BTE1_9ARCH</name>
<evidence type="ECO:0000313" key="3">
    <source>
        <dbReference type="Proteomes" id="UP000032027"/>
    </source>
</evidence>
<keyword evidence="2" id="KW-0346">Stress response</keyword>
<dbReference type="PANTHER" id="PTHR44240">
    <property type="entry name" value="DNAJ DOMAIN (PROKARYOTIC HEAT SHOCK PROTEIN)-RELATED"/>
    <property type="match status" value="1"/>
</dbReference>
<accession>A0A0C5BTE1</accession>
<sequence>MVESNYDILGIVEGTSEKEIRDAFRRLALQYHSDRGGENEQFIKIKQAYEDLKIGKKYPETDIEKIKNSRVYSDESEADVRRKNQILGQQLSKEMKAAEEWAAAHNRANSTASRLFGSKTLGEIELERKANGALSIKGNFMAGSLTYDGPITMQGSITSPSWTKEYQTNIHLRKGDFKFVDPIENKYKIENGAKITVDNGNVVVGNIFGRKFRVEDPEGKVGVYKILEHRTEVSAPNGKIVAENVVNTVSLNADTVIVLNIEDDVIISAREILFYGDKFTYDSIIKLKEGGSIRFFENFSIQGLSGDAKIELENGKKIRLFDLKTKKIKDLADEFVSNKENYASDATMVGHGFTITYEMLDNLSKKPTKKQKSGWASRFGFKN</sequence>
<evidence type="ECO:0000313" key="2">
    <source>
        <dbReference type="EMBL" id="AJM91439.1"/>
    </source>
</evidence>
<reference evidence="3" key="1">
    <citation type="submission" date="2015-02" db="EMBL/GenBank/DDBJ databases">
        <title>Characterization of two novel Thaumarchaeota isolated from the Northern Adriatic Sea.</title>
        <authorList>
            <person name="Bayer B."/>
            <person name="Vojvoda J."/>
            <person name="Offre P."/>
            <person name="Srivastava A."/>
            <person name="Elisabeth N."/>
            <person name="Garcia J.A.L."/>
            <person name="Schleper C."/>
            <person name="Herndl G.J."/>
        </authorList>
    </citation>
    <scope>NUCLEOTIDE SEQUENCE [LARGE SCALE GENOMIC DNA]</scope>
    <source>
        <strain evidence="3">D3C</strain>
    </source>
</reference>
<reference evidence="2 3" key="2">
    <citation type="journal article" date="2016" name="ISME J.">
        <title>Physiological and genomic characterization of two novel marine thaumarchaeal strains indicates niche differentiation.</title>
        <authorList>
            <person name="Bayer B."/>
            <person name="Vojvoda J."/>
            <person name="Offre P."/>
            <person name="Alves R.J."/>
            <person name="Elisabeth N.H."/>
            <person name="Garcia J.A."/>
            <person name="Volland J.M."/>
            <person name="Srivastava A."/>
            <person name="Schleper C."/>
            <person name="Herndl G.J."/>
        </authorList>
    </citation>
    <scope>NUCLEOTIDE SEQUENCE [LARGE SCALE GENOMIC DNA]</scope>
    <source>
        <strain evidence="2 3">D3C</strain>
    </source>
</reference>
<dbReference type="CDD" id="cd06257">
    <property type="entry name" value="DnaJ"/>
    <property type="match status" value="1"/>
</dbReference>
<protein>
    <submittedName>
        <fullName evidence="2">Heat shock protein DnaJ domain-containing protein</fullName>
    </submittedName>
</protein>
<dbReference type="PROSITE" id="PS50076">
    <property type="entry name" value="DNAJ_2"/>
    <property type="match status" value="1"/>
</dbReference>
<dbReference type="KEGG" id="nid:NPIRD3C_0221"/>
<dbReference type="InterPro" id="IPR036869">
    <property type="entry name" value="J_dom_sf"/>
</dbReference>
<dbReference type="EMBL" id="CP010868">
    <property type="protein sequence ID" value="AJM91439.1"/>
    <property type="molecule type" value="Genomic_DNA"/>
</dbReference>
<dbReference type="SUPFAM" id="SSF46565">
    <property type="entry name" value="Chaperone J-domain"/>
    <property type="match status" value="1"/>
</dbReference>
<dbReference type="PATRIC" id="fig|1582439.9.peg.223"/>
<dbReference type="SMART" id="SM00271">
    <property type="entry name" value="DnaJ"/>
    <property type="match status" value="1"/>
</dbReference>
<dbReference type="Gene3D" id="1.10.287.110">
    <property type="entry name" value="DnaJ domain"/>
    <property type="match status" value="1"/>
</dbReference>
<dbReference type="Pfam" id="PF00226">
    <property type="entry name" value="DnaJ"/>
    <property type="match status" value="1"/>
</dbReference>
<dbReference type="GeneID" id="41599394"/>
<dbReference type="PANTHER" id="PTHR44240:SF10">
    <property type="entry name" value="J DOMAIN-CONTAINING PROTEIN"/>
    <property type="match status" value="1"/>
</dbReference>
<evidence type="ECO:0000259" key="1">
    <source>
        <dbReference type="PROSITE" id="PS50076"/>
    </source>
</evidence>